<accession>A0A3M4KSM8</accession>
<organism evidence="1 2">
    <name type="scientific">Pseudomonas amygdali pv. mori</name>
    <dbReference type="NCBI Taxonomy" id="34065"/>
    <lineage>
        <taxon>Bacteria</taxon>
        <taxon>Pseudomonadati</taxon>
        <taxon>Pseudomonadota</taxon>
        <taxon>Gammaproteobacteria</taxon>
        <taxon>Pseudomonadales</taxon>
        <taxon>Pseudomonadaceae</taxon>
        <taxon>Pseudomonas</taxon>
        <taxon>Pseudomonas amygdali</taxon>
    </lineage>
</organism>
<dbReference type="Proteomes" id="UP000279553">
    <property type="component" value="Unassembled WGS sequence"/>
</dbReference>
<dbReference type="AlphaFoldDB" id="A0A3M4KSM8"/>
<name>A0A3M4KSM8_PSEA0</name>
<protein>
    <submittedName>
        <fullName evidence="1">Uncharacterized protein</fullName>
    </submittedName>
</protein>
<reference evidence="1 2" key="1">
    <citation type="submission" date="2018-08" db="EMBL/GenBank/DDBJ databases">
        <title>Recombination of ecologically and evolutionarily significant loci maintains genetic cohesion in the Pseudomonas syringae species complex.</title>
        <authorList>
            <person name="Dillon M."/>
            <person name="Thakur S."/>
            <person name="Almeida R.N.D."/>
            <person name="Weir B.S."/>
            <person name="Guttman D.S."/>
        </authorList>
    </citation>
    <scope>NUCLEOTIDE SEQUENCE [LARGE SCALE GENOMIC DNA]</scope>
    <source>
        <strain evidence="1 2">ICMP 535</strain>
    </source>
</reference>
<proteinExistence type="predicted"/>
<dbReference type="EMBL" id="RBRD01000270">
    <property type="protein sequence ID" value="RMQ32124.1"/>
    <property type="molecule type" value="Genomic_DNA"/>
</dbReference>
<sequence>MTIVPMLRVGMQFVTLCVTHLQSGETAGVTGAQACISYDLNQVSRL</sequence>
<gene>
    <name evidence="1" type="ORF">ALQ05_101698</name>
</gene>
<comment type="caution">
    <text evidence="1">The sequence shown here is derived from an EMBL/GenBank/DDBJ whole genome shotgun (WGS) entry which is preliminary data.</text>
</comment>
<evidence type="ECO:0000313" key="1">
    <source>
        <dbReference type="EMBL" id="RMQ32124.1"/>
    </source>
</evidence>
<evidence type="ECO:0000313" key="2">
    <source>
        <dbReference type="Proteomes" id="UP000279553"/>
    </source>
</evidence>